<feature type="domain" description="Band 7" evidence="9">
    <location>
        <begin position="90"/>
        <end position="251"/>
    </location>
</feature>
<feature type="compositionally biased region" description="Basic and acidic residues" evidence="8">
    <location>
        <begin position="1"/>
        <end position="12"/>
    </location>
</feature>
<gene>
    <name evidence="10" type="ORF">DARMORV10_A08P20030.1</name>
</gene>
<dbReference type="PANTHER" id="PTHR23222">
    <property type="entry name" value="PROHIBITIN"/>
    <property type="match status" value="1"/>
</dbReference>
<sequence length="343" mass="38158">MIRCGDTGRKGEQQQSLNPKPISDDLLPLSSPRHWAKLSSSYQVRFSPNFLHVFLCNNIKVPKVPGGGAASALLKVGIIGGLGLYAATQSLYNVDGGHRAIMFNRLVGVKDKVYPEGTHLMVPWFERPVIYDVRARPYLVESTSGSRDLQMVKIGLRVLTRPMADQLPEIYRTLAENYSEIVLPSIIHETLKAVVAQYNASQFITQREAVSREIRKILTQRATNFNIALDDVSITTLTFGKEFTTSIEAKQVAAQEVERVKFIVEKAEHDKRSAVIRAQGEDKSAQLIGQAIANNQAFITLRKIEAAREIAQTIAHSANKVYMSSDDILLNLQGMNLEVDPKK</sequence>
<comment type="subcellular location">
    <subcellularLocation>
        <location evidence="1">Mitochondrion inner membrane</location>
        <topology evidence="1">Single-pass type II membrane protein</topology>
    </subcellularLocation>
</comment>
<name>A0A817AGI5_BRANA</name>
<evidence type="ECO:0000256" key="8">
    <source>
        <dbReference type="SAM" id="MobiDB-lite"/>
    </source>
</evidence>
<evidence type="ECO:0000259" key="9">
    <source>
        <dbReference type="SMART" id="SM00244"/>
    </source>
</evidence>
<dbReference type="Proteomes" id="UP001295469">
    <property type="component" value="Chromosome A08"/>
</dbReference>
<reference evidence="10" key="1">
    <citation type="submission" date="2021-01" db="EMBL/GenBank/DDBJ databases">
        <authorList>
            <consortium name="Genoscope - CEA"/>
            <person name="William W."/>
        </authorList>
    </citation>
    <scope>NUCLEOTIDE SEQUENCE</scope>
</reference>
<dbReference type="InterPro" id="IPR036013">
    <property type="entry name" value="Band_7/SPFH_dom_sf"/>
</dbReference>
<dbReference type="AlphaFoldDB" id="A0A817AGI5"/>
<evidence type="ECO:0000256" key="6">
    <source>
        <dbReference type="ARBA" id="ARBA00023128"/>
    </source>
</evidence>
<dbReference type="Gene3D" id="3.30.479.30">
    <property type="entry name" value="Band 7 domain"/>
    <property type="match status" value="1"/>
</dbReference>
<evidence type="ECO:0000256" key="5">
    <source>
        <dbReference type="ARBA" id="ARBA00022968"/>
    </source>
</evidence>
<evidence type="ECO:0000256" key="7">
    <source>
        <dbReference type="RuleBase" id="RU366048"/>
    </source>
</evidence>
<proteinExistence type="inferred from homology"/>
<dbReference type="PANTHER" id="PTHR23222:SF29">
    <property type="entry name" value="PROHIBITIN"/>
    <property type="match status" value="1"/>
</dbReference>
<comment type="similarity">
    <text evidence="2 7">Belongs to the prohibitin family.</text>
</comment>
<evidence type="ECO:0000256" key="2">
    <source>
        <dbReference type="ARBA" id="ARBA00009658"/>
    </source>
</evidence>
<dbReference type="Pfam" id="PF01145">
    <property type="entry name" value="Band_7"/>
    <property type="match status" value="1"/>
</dbReference>
<feature type="region of interest" description="Disordered" evidence="8">
    <location>
        <begin position="1"/>
        <end position="24"/>
    </location>
</feature>
<keyword evidence="5" id="KW-0735">Signal-anchor</keyword>
<keyword evidence="6" id="KW-0496">Mitochondrion</keyword>
<dbReference type="GO" id="GO:0005743">
    <property type="term" value="C:mitochondrial inner membrane"/>
    <property type="evidence" value="ECO:0007669"/>
    <property type="project" value="UniProtKB-SubCell"/>
</dbReference>
<evidence type="ECO:0000256" key="3">
    <source>
        <dbReference type="ARBA" id="ARBA00011786"/>
    </source>
</evidence>
<dbReference type="SUPFAM" id="SSF117892">
    <property type="entry name" value="Band 7/SPFH domain"/>
    <property type="match status" value="1"/>
</dbReference>
<evidence type="ECO:0000256" key="4">
    <source>
        <dbReference type="ARBA" id="ARBA00022792"/>
    </source>
</evidence>
<evidence type="ECO:0000313" key="10">
    <source>
        <dbReference type="EMBL" id="CAF2244425.1"/>
    </source>
</evidence>
<comment type="subunit">
    <text evidence="3">Component of a prohibitin multimeric complex in mitochondrial membranes.</text>
</comment>
<dbReference type="FunFam" id="3.30.479.30:FF:000001">
    <property type="entry name" value="Prohibitin 2"/>
    <property type="match status" value="1"/>
</dbReference>
<keyword evidence="4 7" id="KW-0472">Membrane</keyword>
<dbReference type="SMART" id="SM00244">
    <property type="entry name" value="PHB"/>
    <property type="match status" value="1"/>
</dbReference>
<dbReference type="EMBL" id="HG994362">
    <property type="protein sequence ID" value="CAF2244425.1"/>
    <property type="molecule type" value="Genomic_DNA"/>
</dbReference>
<evidence type="ECO:0000256" key="1">
    <source>
        <dbReference type="ARBA" id="ARBA00004140"/>
    </source>
</evidence>
<protein>
    <recommendedName>
        <fullName evidence="7">Prohibitin</fullName>
    </recommendedName>
</protein>
<organism evidence="10">
    <name type="scientific">Brassica napus</name>
    <name type="common">Rape</name>
    <dbReference type="NCBI Taxonomy" id="3708"/>
    <lineage>
        <taxon>Eukaryota</taxon>
        <taxon>Viridiplantae</taxon>
        <taxon>Streptophyta</taxon>
        <taxon>Embryophyta</taxon>
        <taxon>Tracheophyta</taxon>
        <taxon>Spermatophyta</taxon>
        <taxon>Magnoliopsida</taxon>
        <taxon>eudicotyledons</taxon>
        <taxon>Gunneridae</taxon>
        <taxon>Pentapetalae</taxon>
        <taxon>rosids</taxon>
        <taxon>malvids</taxon>
        <taxon>Brassicales</taxon>
        <taxon>Brassicaceae</taxon>
        <taxon>Brassiceae</taxon>
        <taxon>Brassica</taxon>
    </lineage>
</organism>
<dbReference type="InterPro" id="IPR000163">
    <property type="entry name" value="Prohibitin"/>
</dbReference>
<dbReference type="InterPro" id="IPR001107">
    <property type="entry name" value="Band_7"/>
</dbReference>
<keyword evidence="5" id="KW-0812">Transmembrane</keyword>
<accession>A0A817AGI5</accession>
<dbReference type="PRINTS" id="PR00679">
    <property type="entry name" value="PROHIBITIN"/>
</dbReference>
<dbReference type="CDD" id="cd03401">
    <property type="entry name" value="SPFH_prohibitin"/>
    <property type="match status" value="1"/>
</dbReference>
<keyword evidence="4 7" id="KW-0999">Mitochondrion inner membrane</keyword>